<dbReference type="GO" id="GO:0001730">
    <property type="term" value="F:2'-5'-oligoadenylate synthetase activity"/>
    <property type="evidence" value="ECO:0007669"/>
    <property type="project" value="TreeGrafter"/>
</dbReference>
<dbReference type="Gene3D" id="3.30.460.10">
    <property type="entry name" value="Beta Polymerase, domain 2"/>
    <property type="match status" value="1"/>
</dbReference>
<dbReference type="InterPro" id="IPR006116">
    <property type="entry name" value="NT_2-5OAS_ClassI-CCAase"/>
</dbReference>
<evidence type="ECO:0000259" key="2">
    <source>
        <dbReference type="Pfam" id="PF10421"/>
    </source>
</evidence>
<name>A0A8B8AS22_CRAVI</name>
<organism evidence="3 4">
    <name type="scientific">Crassostrea virginica</name>
    <name type="common">Eastern oyster</name>
    <dbReference type="NCBI Taxonomy" id="6565"/>
    <lineage>
        <taxon>Eukaryota</taxon>
        <taxon>Metazoa</taxon>
        <taxon>Spiralia</taxon>
        <taxon>Lophotrochozoa</taxon>
        <taxon>Mollusca</taxon>
        <taxon>Bivalvia</taxon>
        <taxon>Autobranchia</taxon>
        <taxon>Pteriomorphia</taxon>
        <taxon>Ostreida</taxon>
        <taxon>Ostreoidea</taxon>
        <taxon>Ostreidae</taxon>
        <taxon>Crassostrea</taxon>
    </lineage>
</organism>
<dbReference type="GeneID" id="111104297"/>
<dbReference type="SUPFAM" id="SSF81631">
    <property type="entry name" value="PAP/OAS1 substrate-binding domain"/>
    <property type="match status" value="1"/>
</dbReference>
<dbReference type="GO" id="GO:0005829">
    <property type="term" value="C:cytosol"/>
    <property type="evidence" value="ECO:0007669"/>
    <property type="project" value="TreeGrafter"/>
</dbReference>
<dbReference type="Proteomes" id="UP000694844">
    <property type="component" value="Chromosome 7"/>
</dbReference>
<dbReference type="PROSITE" id="PS50152">
    <property type="entry name" value="25A_SYNTH_3"/>
    <property type="match status" value="1"/>
</dbReference>
<dbReference type="RefSeq" id="XP_022293871.1">
    <property type="nucleotide sequence ID" value="XM_022438163.1"/>
</dbReference>
<dbReference type="CDD" id="cd05400">
    <property type="entry name" value="NT_2-5OAS_ClassI-CCAase"/>
    <property type="match status" value="1"/>
</dbReference>
<accession>A0A8B8AS22</accession>
<dbReference type="Gene3D" id="1.10.1410.20">
    <property type="entry name" value="2'-5'-oligoadenylate synthetase 1, domain 2"/>
    <property type="match status" value="1"/>
</dbReference>
<feature type="domain" description="2'-5'-oligoadenylate synthetase 1" evidence="2">
    <location>
        <begin position="222"/>
        <end position="375"/>
    </location>
</feature>
<evidence type="ECO:0000313" key="4">
    <source>
        <dbReference type="RefSeq" id="XP_022293871.1"/>
    </source>
</evidence>
<dbReference type="GO" id="GO:0016020">
    <property type="term" value="C:membrane"/>
    <property type="evidence" value="ECO:0007669"/>
    <property type="project" value="TreeGrafter"/>
</dbReference>
<evidence type="ECO:0000256" key="1">
    <source>
        <dbReference type="ARBA" id="ARBA00009526"/>
    </source>
</evidence>
<proteinExistence type="inferred from homology"/>
<dbReference type="SUPFAM" id="SSF81301">
    <property type="entry name" value="Nucleotidyltransferase"/>
    <property type="match status" value="1"/>
</dbReference>
<gene>
    <name evidence="4" type="primary">LOC111104297</name>
</gene>
<dbReference type="GO" id="GO:0005654">
    <property type="term" value="C:nucleoplasm"/>
    <property type="evidence" value="ECO:0007669"/>
    <property type="project" value="TreeGrafter"/>
</dbReference>
<dbReference type="InterPro" id="IPR018952">
    <property type="entry name" value="2-5-oligoAdlate_synth_1_dom2/C"/>
</dbReference>
<dbReference type="PANTHER" id="PTHR11258:SF11">
    <property type="entry name" value="C2H2-TYPE DOMAIN-CONTAINING PROTEIN"/>
    <property type="match status" value="1"/>
</dbReference>
<evidence type="ECO:0000313" key="3">
    <source>
        <dbReference type="Proteomes" id="UP000694844"/>
    </source>
</evidence>
<dbReference type="OrthoDB" id="415134at2759"/>
<comment type="similarity">
    <text evidence="1">Belongs to the 2-5A synthase family.</text>
</comment>
<sequence>MTNRRQIFDYRRQHPELFPFYCESCVPQRRFALPPHKAQHDKDKHGISIPIISISYPQEATYSALTLHPNPMSASATSSPLSTLSARELNTFVQNELEPDTEYNKSCNTVVDRLCQFMQNNFPDQLRPSEVRKSGSLGKGTAVKGKSDADLVVFLARFHTVSELRQSLPSILDRMKLYLGRYGGCDVTGKSSYAVKVSVLCYGHSHDVDILPSVNILNTMSKEEIYAEMVSASSSYTREYYSAALAPLQIQFVSRCPAKVKNLIRLMKYWRKTDFEESTGTLRLPSSYPLELIVIGEWERAGGPNNFDLRKGFYHVLTAVANYRKLKLAWTQNYTSHHCRDPYYVMDPANPFNNVMNVCNCWEKVAEKARSFLRTADLFTGVSDFGGWL</sequence>
<keyword evidence="3" id="KW-1185">Reference proteome</keyword>
<reference evidence="4" key="1">
    <citation type="submission" date="2025-08" db="UniProtKB">
        <authorList>
            <consortium name="RefSeq"/>
        </authorList>
    </citation>
    <scope>IDENTIFICATION</scope>
    <source>
        <tissue evidence="4">Whole sample</tissue>
    </source>
</reference>
<dbReference type="AlphaFoldDB" id="A0A8B8AS22"/>
<dbReference type="GO" id="GO:0003725">
    <property type="term" value="F:double-stranded RNA binding"/>
    <property type="evidence" value="ECO:0007669"/>
    <property type="project" value="TreeGrafter"/>
</dbReference>
<dbReference type="PANTHER" id="PTHR11258">
    <property type="entry name" value="2-5 OLIGOADENYLATE SYNTHETASE"/>
    <property type="match status" value="1"/>
</dbReference>
<dbReference type="InterPro" id="IPR043519">
    <property type="entry name" value="NT_sf"/>
</dbReference>
<protein>
    <submittedName>
        <fullName evidence="4">2'-5'-oligoadenylate synthase 1A-like</fullName>
    </submittedName>
</protein>
<dbReference type="Pfam" id="PF10421">
    <property type="entry name" value="OAS1_C"/>
    <property type="match status" value="1"/>
</dbReference>
<dbReference type="KEGG" id="cvn:111104297"/>